<dbReference type="PANTHER" id="PTHR43133:SF60">
    <property type="entry name" value="RNA POLYMERASE SIGMA FACTOR SIGV"/>
    <property type="match status" value="1"/>
</dbReference>
<evidence type="ECO:0000256" key="1">
    <source>
        <dbReference type="ARBA" id="ARBA00010641"/>
    </source>
</evidence>
<dbReference type="SUPFAM" id="SSF88946">
    <property type="entry name" value="Sigma2 domain of RNA polymerase sigma factors"/>
    <property type="match status" value="1"/>
</dbReference>
<comment type="similarity">
    <text evidence="1">Belongs to the sigma-70 factor family. ECF subfamily.</text>
</comment>
<sequence>MNDHEIEQFILTYGCDILRFCRMTAGGSEAGDDLYQDTMLKLTEKKQTLLLGPHTKSYALSTALFLWKNSRRKYAARNRILPMESVEALEDTGWQCPAQASVISPEQELLQQNELETVRGVVAALPEKYKLPVYLFYSADMRISEIAEILHIPEGTVKTRLRKAKNLLKARLEALGYER</sequence>
<dbReference type="InterPro" id="IPR039425">
    <property type="entry name" value="RNA_pol_sigma-70-like"/>
</dbReference>
<keyword evidence="3" id="KW-0731">Sigma factor</keyword>
<protein>
    <submittedName>
        <fullName evidence="6">Sigma-70 family RNA polymerase sigma factor</fullName>
    </submittedName>
</protein>
<dbReference type="GO" id="GO:0003677">
    <property type="term" value="F:DNA binding"/>
    <property type="evidence" value="ECO:0007669"/>
    <property type="project" value="InterPro"/>
</dbReference>
<dbReference type="InterPro" id="IPR014284">
    <property type="entry name" value="RNA_pol_sigma-70_dom"/>
</dbReference>
<dbReference type="Proteomes" id="UP000649345">
    <property type="component" value="Unassembled WGS sequence"/>
</dbReference>
<dbReference type="Pfam" id="PF08281">
    <property type="entry name" value="Sigma70_r4_2"/>
    <property type="match status" value="1"/>
</dbReference>
<evidence type="ECO:0000259" key="5">
    <source>
        <dbReference type="Pfam" id="PF08281"/>
    </source>
</evidence>
<dbReference type="InterPro" id="IPR013249">
    <property type="entry name" value="RNA_pol_sigma70_r4_t2"/>
</dbReference>
<name>A0A923RN21_9FIRM</name>
<dbReference type="CDD" id="cd06171">
    <property type="entry name" value="Sigma70_r4"/>
    <property type="match status" value="1"/>
</dbReference>
<dbReference type="NCBIfam" id="TIGR02937">
    <property type="entry name" value="sigma70-ECF"/>
    <property type="match status" value="1"/>
</dbReference>
<evidence type="ECO:0000256" key="3">
    <source>
        <dbReference type="ARBA" id="ARBA00023082"/>
    </source>
</evidence>
<dbReference type="GO" id="GO:0016987">
    <property type="term" value="F:sigma factor activity"/>
    <property type="evidence" value="ECO:0007669"/>
    <property type="project" value="UniProtKB-KW"/>
</dbReference>
<dbReference type="InterPro" id="IPR036388">
    <property type="entry name" value="WH-like_DNA-bd_sf"/>
</dbReference>
<dbReference type="EMBL" id="JACOOR010000008">
    <property type="protein sequence ID" value="MBC5660879.1"/>
    <property type="molecule type" value="Genomic_DNA"/>
</dbReference>
<evidence type="ECO:0000313" key="6">
    <source>
        <dbReference type="EMBL" id="MBC5660879.1"/>
    </source>
</evidence>
<keyword evidence="2" id="KW-0805">Transcription regulation</keyword>
<dbReference type="PANTHER" id="PTHR43133">
    <property type="entry name" value="RNA POLYMERASE ECF-TYPE SIGMA FACTO"/>
    <property type="match status" value="1"/>
</dbReference>
<gene>
    <name evidence="6" type="ORF">H8S44_14045</name>
</gene>
<dbReference type="AlphaFoldDB" id="A0A923RN21"/>
<feature type="domain" description="RNA polymerase sigma factor 70 region 4 type 2" evidence="5">
    <location>
        <begin position="118"/>
        <end position="166"/>
    </location>
</feature>
<dbReference type="SUPFAM" id="SSF88659">
    <property type="entry name" value="Sigma3 and sigma4 domains of RNA polymerase sigma factors"/>
    <property type="match status" value="1"/>
</dbReference>
<evidence type="ECO:0000313" key="7">
    <source>
        <dbReference type="Proteomes" id="UP000649345"/>
    </source>
</evidence>
<dbReference type="RefSeq" id="WP_178040161.1">
    <property type="nucleotide sequence ID" value="NZ_JACOOR010000008.1"/>
</dbReference>
<dbReference type="Gene3D" id="1.10.1740.10">
    <property type="match status" value="1"/>
</dbReference>
<reference evidence="6" key="1">
    <citation type="submission" date="2020-08" db="EMBL/GenBank/DDBJ databases">
        <title>Genome public.</title>
        <authorList>
            <person name="Liu C."/>
            <person name="Sun Q."/>
        </authorList>
    </citation>
    <scope>NUCLEOTIDE SEQUENCE</scope>
    <source>
        <strain evidence="6">NSJ-68</strain>
    </source>
</reference>
<dbReference type="InterPro" id="IPR013325">
    <property type="entry name" value="RNA_pol_sigma_r2"/>
</dbReference>
<accession>A0A923RN21</accession>
<proteinExistence type="inferred from homology"/>
<organism evidence="6 7">
    <name type="scientific">Anaerosacchariphilus hominis</name>
    <dbReference type="NCBI Taxonomy" id="2763017"/>
    <lineage>
        <taxon>Bacteria</taxon>
        <taxon>Bacillati</taxon>
        <taxon>Bacillota</taxon>
        <taxon>Clostridia</taxon>
        <taxon>Lachnospirales</taxon>
        <taxon>Lachnospiraceae</taxon>
        <taxon>Anaerosacchariphilus</taxon>
    </lineage>
</organism>
<comment type="caution">
    <text evidence="6">The sequence shown here is derived from an EMBL/GenBank/DDBJ whole genome shotgun (WGS) entry which is preliminary data.</text>
</comment>
<keyword evidence="4" id="KW-0804">Transcription</keyword>
<dbReference type="Gene3D" id="1.10.10.10">
    <property type="entry name" value="Winged helix-like DNA-binding domain superfamily/Winged helix DNA-binding domain"/>
    <property type="match status" value="1"/>
</dbReference>
<evidence type="ECO:0000256" key="2">
    <source>
        <dbReference type="ARBA" id="ARBA00023015"/>
    </source>
</evidence>
<keyword evidence="7" id="KW-1185">Reference proteome</keyword>
<dbReference type="GO" id="GO:0006352">
    <property type="term" value="P:DNA-templated transcription initiation"/>
    <property type="evidence" value="ECO:0007669"/>
    <property type="project" value="InterPro"/>
</dbReference>
<evidence type="ECO:0000256" key="4">
    <source>
        <dbReference type="ARBA" id="ARBA00023163"/>
    </source>
</evidence>
<dbReference type="InterPro" id="IPR013324">
    <property type="entry name" value="RNA_pol_sigma_r3/r4-like"/>
</dbReference>